<dbReference type="Proteomes" id="UP000181936">
    <property type="component" value="Chromosome"/>
</dbReference>
<feature type="transmembrane region" description="Helical" evidence="1">
    <location>
        <begin position="6"/>
        <end position="21"/>
    </location>
</feature>
<evidence type="ECO:0000313" key="3">
    <source>
        <dbReference type="Proteomes" id="UP000181936"/>
    </source>
</evidence>
<evidence type="ECO:0000256" key="1">
    <source>
        <dbReference type="SAM" id="Phobius"/>
    </source>
</evidence>
<feature type="transmembrane region" description="Helical" evidence="1">
    <location>
        <begin position="30"/>
        <end position="56"/>
    </location>
</feature>
<name>A0A1L3MRQ8_9BACI</name>
<keyword evidence="1" id="KW-1133">Transmembrane helix</keyword>
<evidence type="ECO:0000313" key="2">
    <source>
        <dbReference type="EMBL" id="APH05015.1"/>
    </source>
</evidence>
<accession>A0A1L3MRQ8</accession>
<sequence length="94" mass="10556">MPFLLGYGIPIFGVFLAYKLTKGKNIKRQYIVWGIILMLAISPFLSFAIGLTYALIVQNGWAGLIMVYIFPVLFLVGLILLLVGLFKKEPTDPY</sequence>
<keyword evidence="3" id="KW-1185">Reference proteome</keyword>
<dbReference type="EMBL" id="CP016020">
    <property type="protein sequence ID" value="APH05015.1"/>
    <property type="molecule type" value="Genomic_DNA"/>
</dbReference>
<protein>
    <recommendedName>
        <fullName evidence="4">Major facilitator superfamily (MFS) profile domain-containing protein</fullName>
    </recommendedName>
</protein>
<dbReference type="RefSeq" id="WP_072579808.1">
    <property type="nucleotide sequence ID" value="NZ_CP016020.1"/>
</dbReference>
<dbReference type="STRING" id="1547283.A9C19_09785"/>
<feature type="transmembrane region" description="Helical" evidence="1">
    <location>
        <begin position="62"/>
        <end position="86"/>
    </location>
</feature>
<proteinExistence type="predicted"/>
<dbReference type="OrthoDB" id="2442156at2"/>
<evidence type="ECO:0008006" key="4">
    <source>
        <dbReference type="Google" id="ProtNLM"/>
    </source>
</evidence>
<organism evidence="2 3">
    <name type="scientific">Bacillus weihaiensis</name>
    <dbReference type="NCBI Taxonomy" id="1547283"/>
    <lineage>
        <taxon>Bacteria</taxon>
        <taxon>Bacillati</taxon>
        <taxon>Bacillota</taxon>
        <taxon>Bacilli</taxon>
        <taxon>Bacillales</taxon>
        <taxon>Bacillaceae</taxon>
        <taxon>Bacillus</taxon>
    </lineage>
</organism>
<keyword evidence="1" id="KW-0812">Transmembrane</keyword>
<gene>
    <name evidence="2" type="ORF">A9C19_09785</name>
</gene>
<reference evidence="2 3" key="1">
    <citation type="journal article" date="2016" name="Sci. Rep.">
        <title>Complete genome sequence and transcriptomic analysis of a novel marine strain Bacillus weihaiensis reveals the mechanism of brown algae degradation.</title>
        <authorList>
            <person name="Zhu Y."/>
            <person name="Chen P."/>
            <person name="Bao Y."/>
            <person name="Men Y."/>
            <person name="Zeng Y."/>
            <person name="Yang J."/>
            <person name="Sun J."/>
            <person name="Sun Y."/>
        </authorList>
    </citation>
    <scope>NUCLEOTIDE SEQUENCE [LARGE SCALE GENOMIC DNA]</scope>
    <source>
        <strain evidence="2 3">Alg07</strain>
    </source>
</reference>
<keyword evidence="1" id="KW-0472">Membrane</keyword>
<dbReference type="AlphaFoldDB" id="A0A1L3MRQ8"/>
<dbReference type="KEGG" id="bwh:A9C19_09785"/>